<dbReference type="GO" id="GO:0032259">
    <property type="term" value="P:methylation"/>
    <property type="evidence" value="ECO:0007669"/>
    <property type="project" value="UniProtKB-KW"/>
</dbReference>
<dbReference type="Proteomes" id="UP000318801">
    <property type="component" value="Unassembled WGS sequence"/>
</dbReference>
<feature type="compositionally biased region" description="Basic and acidic residues" evidence="1">
    <location>
        <begin position="1"/>
        <end position="17"/>
    </location>
</feature>
<keyword evidence="3" id="KW-0808">Transferase</keyword>
<comment type="caution">
    <text evidence="3">The sequence shown here is derived from an EMBL/GenBank/DDBJ whole genome shotgun (WGS) entry which is preliminary data.</text>
</comment>
<reference evidence="3 4" key="1">
    <citation type="submission" date="2019-06" db="EMBL/GenBank/DDBJ databases">
        <authorList>
            <person name="Li M."/>
        </authorList>
    </citation>
    <scope>NUCLEOTIDE SEQUENCE [LARGE SCALE GENOMIC DNA]</scope>
    <source>
        <strain evidence="3 4">BGMRC2036</strain>
    </source>
</reference>
<accession>A0A506UFB7</accession>
<evidence type="ECO:0000313" key="4">
    <source>
        <dbReference type="Proteomes" id="UP000318801"/>
    </source>
</evidence>
<dbReference type="InterPro" id="IPR029063">
    <property type="entry name" value="SAM-dependent_MTases_sf"/>
</dbReference>
<sequence>MSDADHKQAPDARKTDGESLSLSWDEDGQPFSEGFGDHFYSKNDGRAECGHVFINANALPSRFAAGGTIRIGELGFGTGLNFCETYRQWKAARLPGAMLEFTSFERYPLKASDIDRALSRWIEIDSERDALVRLWPPIPSATFSLSIDDQTRLTISCGDALEQLSRLDQTFNAWFLDGFAPSRNPDMWSEDLLRHVFRLTADGGTFGTYTAAGFVRRNLAAAGFIVERLPGFAGKREMLAGRRCNATMPK</sequence>
<dbReference type="GO" id="GO:0004808">
    <property type="term" value="F:tRNA (5-methylaminomethyl-2-thiouridylate)(34)-methyltransferase activity"/>
    <property type="evidence" value="ECO:0007669"/>
    <property type="project" value="InterPro"/>
</dbReference>
<dbReference type="InterPro" id="IPR047785">
    <property type="entry name" value="tRNA_MNMC2"/>
</dbReference>
<dbReference type="GO" id="GO:0016645">
    <property type="term" value="F:oxidoreductase activity, acting on the CH-NH group of donors"/>
    <property type="evidence" value="ECO:0007669"/>
    <property type="project" value="InterPro"/>
</dbReference>
<organism evidence="3 4">
    <name type="scientific">Martelella alba</name>
    <dbReference type="NCBI Taxonomy" id="2590451"/>
    <lineage>
        <taxon>Bacteria</taxon>
        <taxon>Pseudomonadati</taxon>
        <taxon>Pseudomonadota</taxon>
        <taxon>Alphaproteobacteria</taxon>
        <taxon>Hyphomicrobiales</taxon>
        <taxon>Aurantimonadaceae</taxon>
        <taxon>Martelella</taxon>
    </lineage>
</organism>
<protein>
    <submittedName>
        <fullName evidence="3">tRNA (5-methylaminomethyl-2-thiouridine)(34)-methyltransferase MnmD</fullName>
    </submittedName>
</protein>
<gene>
    <name evidence="3" type="primary">mnmD</name>
    <name evidence="3" type="ORF">FJU08_07830</name>
</gene>
<dbReference type="PANTHER" id="PTHR39963">
    <property type="entry name" value="SLL0983 PROTEIN"/>
    <property type="match status" value="1"/>
</dbReference>
<keyword evidence="4" id="KW-1185">Reference proteome</keyword>
<dbReference type="PANTHER" id="PTHR39963:SF1">
    <property type="entry name" value="MNMC-LIKE METHYLTRANSFERASE DOMAIN-CONTAINING PROTEIN"/>
    <property type="match status" value="1"/>
</dbReference>
<dbReference type="EMBL" id="VHLG01000003">
    <property type="protein sequence ID" value="TPW31645.1"/>
    <property type="molecule type" value="Genomic_DNA"/>
</dbReference>
<evidence type="ECO:0000313" key="3">
    <source>
        <dbReference type="EMBL" id="TPW31645.1"/>
    </source>
</evidence>
<dbReference type="AlphaFoldDB" id="A0A506UFB7"/>
<feature type="domain" description="MnmC-like methyltransferase" evidence="2">
    <location>
        <begin position="124"/>
        <end position="242"/>
    </location>
</feature>
<dbReference type="NCBIfam" id="NF033855">
    <property type="entry name" value="tRNA_MNMC2"/>
    <property type="match status" value="1"/>
</dbReference>
<proteinExistence type="predicted"/>
<name>A0A506UFB7_9HYPH</name>
<keyword evidence="3" id="KW-0489">Methyltransferase</keyword>
<dbReference type="SUPFAM" id="SSF53335">
    <property type="entry name" value="S-adenosyl-L-methionine-dependent methyltransferases"/>
    <property type="match status" value="1"/>
</dbReference>
<evidence type="ECO:0000259" key="2">
    <source>
        <dbReference type="Pfam" id="PF05430"/>
    </source>
</evidence>
<feature type="region of interest" description="Disordered" evidence="1">
    <location>
        <begin position="1"/>
        <end position="23"/>
    </location>
</feature>
<evidence type="ECO:0000256" key="1">
    <source>
        <dbReference type="SAM" id="MobiDB-lite"/>
    </source>
</evidence>
<dbReference type="Gene3D" id="3.40.50.150">
    <property type="entry name" value="Vaccinia Virus protein VP39"/>
    <property type="match status" value="1"/>
</dbReference>
<dbReference type="RefSeq" id="WP_141148414.1">
    <property type="nucleotide sequence ID" value="NZ_VHLG01000003.1"/>
</dbReference>
<dbReference type="Pfam" id="PF05430">
    <property type="entry name" value="Methyltransf_30"/>
    <property type="match status" value="1"/>
</dbReference>
<dbReference type="OrthoDB" id="9786494at2"/>
<dbReference type="InterPro" id="IPR008471">
    <property type="entry name" value="MnmC-like_methylTransf"/>
</dbReference>